<dbReference type="CDD" id="cd00438">
    <property type="entry name" value="cupin_RmlC"/>
    <property type="match status" value="1"/>
</dbReference>
<accession>A0A917I4E2</accession>
<keyword evidence="9" id="KW-1185">Reference proteome</keyword>
<dbReference type="NCBIfam" id="TIGR01221">
    <property type="entry name" value="rmlC"/>
    <property type="match status" value="1"/>
</dbReference>
<comment type="caution">
    <text evidence="8">The sequence shown here is derived from an EMBL/GenBank/DDBJ whole genome shotgun (WGS) entry which is preliminary data.</text>
</comment>
<evidence type="ECO:0000313" key="8">
    <source>
        <dbReference type="EMBL" id="GGH13213.1"/>
    </source>
</evidence>
<comment type="pathway">
    <text evidence="7">Carbohydrate biosynthesis; dTDP-L-rhamnose biosynthesis.</text>
</comment>
<reference evidence="8" key="2">
    <citation type="submission" date="2020-09" db="EMBL/GenBank/DDBJ databases">
        <authorList>
            <person name="Sun Q."/>
            <person name="Zhou Y."/>
        </authorList>
    </citation>
    <scope>NUCLEOTIDE SEQUENCE</scope>
    <source>
        <strain evidence="8">CGMCC 1.12214</strain>
    </source>
</reference>
<dbReference type="Gene3D" id="2.60.120.10">
    <property type="entry name" value="Jelly Rolls"/>
    <property type="match status" value="1"/>
</dbReference>
<evidence type="ECO:0000256" key="6">
    <source>
        <dbReference type="PIRSR" id="PIRSR600888-3"/>
    </source>
</evidence>
<name>A0A917I4E2_9HYPH</name>
<evidence type="ECO:0000313" key="9">
    <source>
        <dbReference type="Proteomes" id="UP000603912"/>
    </source>
</evidence>
<keyword evidence="7" id="KW-0413">Isomerase</keyword>
<sequence length="184" mass="20762">MIFKSTTLEGAFVVEMEPRGDDRGFFARVMCRDEFEAHGLIGDFPQINMSYSVHKGTLRGLHYQVEPHGEAKLVRCLRGAVMDVIVDMRPNSPTYRKHEQFELTADNRRQLYVPPGFAHGFLTLVDDAEVTYPVSARYEPSAERGVRYDDPALGITWPVPVVHVSPKDSTWPLLSNASGQTRQP</sequence>
<evidence type="ECO:0000256" key="2">
    <source>
        <dbReference type="ARBA" id="ARBA00001997"/>
    </source>
</evidence>
<dbReference type="Pfam" id="PF00908">
    <property type="entry name" value="dTDP_sugar_isom"/>
    <property type="match status" value="1"/>
</dbReference>
<dbReference type="PANTHER" id="PTHR21047:SF2">
    <property type="entry name" value="THYMIDINE DIPHOSPHO-4-KETO-RHAMNOSE 3,5-EPIMERASE"/>
    <property type="match status" value="1"/>
</dbReference>
<comment type="function">
    <text evidence="2 7">Catalyzes the epimerization of the C3' and C5'positions of dTDP-6-deoxy-D-xylo-4-hexulose, forming dTDP-6-deoxy-L-lyxo-4-hexulose.</text>
</comment>
<feature type="site" description="Participates in a stacking interaction with the thymidine ring of dTDP-4-oxo-6-deoxyglucose" evidence="6">
    <location>
        <position position="138"/>
    </location>
</feature>
<dbReference type="EC" id="5.1.3.13" evidence="3 7"/>
<evidence type="ECO:0000256" key="4">
    <source>
        <dbReference type="ARBA" id="ARBA00019595"/>
    </source>
</evidence>
<feature type="active site" description="Proton acceptor" evidence="5">
    <location>
        <position position="62"/>
    </location>
</feature>
<reference evidence="8" key="1">
    <citation type="journal article" date="2014" name="Int. J. Syst. Evol. Microbiol.">
        <title>Complete genome sequence of Corynebacterium casei LMG S-19264T (=DSM 44701T), isolated from a smear-ripened cheese.</title>
        <authorList>
            <consortium name="US DOE Joint Genome Institute (JGI-PGF)"/>
            <person name="Walter F."/>
            <person name="Albersmeier A."/>
            <person name="Kalinowski J."/>
            <person name="Ruckert C."/>
        </authorList>
    </citation>
    <scope>NUCLEOTIDE SEQUENCE</scope>
    <source>
        <strain evidence="8">CGMCC 1.12214</strain>
    </source>
</reference>
<dbReference type="PANTHER" id="PTHR21047">
    <property type="entry name" value="DTDP-6-DEOXY-D-GLUCOSE-3,5 EPIMERASE"/>
    <property type="match status" value="1"/>
</dbReference>
<organism evidence="8 9">
    <name type="scientific">Alsobacter metallidurans</name>
    <dbReference type="NCBI Taxonomy" id="340221"/>
    <lineage>
        <taxon>Bacteria</taxon>
        <taxon>Pseudomonadati</taxon>
        <taxon>Pseudomonadota</taxon>
        <taxon>Alphaproteobacteria</taxon>
        <taxon>Hyphomicrobiales</taxon>
        <taxon>Alsobacteraceae</taxon>
        <taxon>Alsobacter</taxon>
    </lineage>
</organism>
<dbReference type="SUPFAM" id="SSF51182">
    <property type="entry name" value="RmlC-like cupins"/>
    <property type="match status" value="1"/>
</dbReference>
<dbReference type="InterPro" id="IPR014710">
    <property type="entry name" value="RmlC-like_jellyroll"/>
</dbReference>
<feature type="active site" description="Proton donor" evidence="5">
    <location>
        <position position="132"/>
    </location>
</feature>
<dbReference type="AlphaFoldDB" id="A0A917I4E2"/>
<dbReference type="InterPro" id="IPR011051">
    <property type="entry name" value="RmlC_Cupin_sf"/>
</dbReference>
<comment type="subunit">
    <text evidence="7">Homodimer.</text>
</comment>
<comment type="catalytic activity">
    <reaction evidence="1 7">
        <text>dTDP-4-dehydro-6-deoxy-alpha-D-glucose = dTDP-4-dehydro-beta-L-rhamnose</text>
        <dbReference type="Rhea" id="RHEA:16969"/>
        <dbReference type="ChEBI" id="CHEBI:57649"/>
        <dbReference type="ChEBI" id="CHEBI:62830"/>
        <dbReference type="EC" id="5.1.3.13"/>
    </reaction>
</comment>
<dbReference type="Proteomes" id="UP000603912">
    <property type="component" value="Unassembled WGS sequence"/>
</dbReference>
<dbReference type="GO" id="GO:0008830">
    <property type="term" value="F:dTDP-4-dehydrorhamnose 3,5-epimerase activity"/>
    <property type="evidence" value="ECO:0007669"/>
    <property type="project" value="UniProtKB-UniRule"/>
</dbReference>
<gene>
    <name evidence="8" type="ORF">GCM10007036_11630</name>
</gene>
<dbReference type="EMBL" id="BMES01000001">
    <property type="protein sequence ID" value="GGH13213.1"/>
    <property type="molecule type" value="Genomic_DNA"/>
</dbReference>
<proteinExistence type="inferred from homology"/>
<dbReference type="RefSeq" id="WP_188516731.1">
    <property type="nucleotide sequence ID" value="NZ_BMES01000001.1"/>
</dbReference>
<protein>
    <recommendedName>
        <fullName evidence="4 7">dTDP-4-dehydrorhamnose 3,5-epimerase</fullName>
        <ecNumber evidence="3 7">5.1.3.13</ecNumber>
    </recommendedName>
    <alternativeName>
        <fullName evidence="7">Thymidine diphospho-4-keto-rhamnose 3,5-epimerase</fullName>
    </alternativeName>
</protein>
<dbReference type="InterPro" id="IPR000888">
    <property type="entry name" value="RmlC-like"/>
</dbReference>
<dbReference type="GO" id="GO:0000271">
    <property type="term" value="P:polysaccharide biosynthetic process"/>
    <property type="evidence" value="ECO:0007669"/>
    <property type="project" value="TreeGrafter"/>
</dbReference>
<evidence type="ECO:0000256" key="3">
    <source>
        <dbReference type="ARBA" id="ARBA00012098"/>
    </source>
</evidence>
<evidence type="ECO:0000256" key="5">
    <source>
        <dbReference type="PIRSR" id="PIRSR600888-1"/>
    </source>
</evidence>
<dbReference type="GO" id="GO:0005829">
    <property type="term" value="C:cytosol"/>
    <property type="evidence" value="ECO:0007669"/>
    <property type="project" value="TreeGrafter"/>
</dbReference>
<dbReference type="GO" id="GO:0019305">
    <property type="term" value="P:dTDP-rhamnose biosynthetic process"/>
    <property type="evidence" value="ECO:0007669"/>
    <property type="project" value="UniProtKB-UniRule"/>
</dbReference>
<comment type="similarity">
    <text evidence="7">Belongs to the dTDP-4-dehydrorhamnose 3,5-epimerase family.</text>
</comment>
<evidence type="ECO:0000256" key="7">
    <source>
        <dbReference type="RuleBase" id="RU364069"/>
    </source>
</evidence>
<evidence type="ECO:0000256" key="1">
    <source>
        <dbReference type="ARBA" id="ARBA00001298"/>
    </source>
</evidence>